<proteinExistence type="predicted"/>
<evidence type="ECO:0000313" key="1">
    <source>
        <dbReference type="EMBL" id="CAG8655354.1"/>
    </source>
</evidence>
<dbReference type="Proteomes" id="UP000789396">
    <property type="component" value="Unassembled WGS sequence"/>
</dbReference>
<evidence type="ECO:0000313" key="2">
    <source>
        <dbReference type="Proteomes" id="UP000789396"/>
    </source>
</evidence>
<dbReference type="EMBL" id="CAJVPZ010014171">
    <property type="protein sequence ID" value="CAG8655354.1"/>
    <property type="molecule type" value="Genomic_DNA"/>
</dbReference>
<dbReference type="AlphaFoldDB" id="A0A9N9H5P1"/>
<organism evidence="1 2">
    <name type="scientific">Racocetra fulgida</name>
    <dbReference type="NCBI Taxonomy" id="60492"/>
    <lineage>
        <taxon>Eukaryota</taxon>
        <taxon>Fungi</taxon>
        <taxon>Fungi incertae sedis</taxon>
        <taxon>Mucoromycota</taxon>
        <taxon>Glomeromycotina</taxon>
        <taxon>Glomeromycetes</taxon>
        <taxon>Diversisporales</taxon>
        <taxon>Gigasporaceae</taxon>
        <taxon>Racocetra</taxon>
    </lineage>
</organism>
<gene>
    <name evidence="1" type="ORF">RFULGI_LOCUS8638</name>
</gene>
<keyword evidence="2" id="KW-1185">Reference proteome</keyword>
<name>A0A9N9H5P1_9GLOM</name>
<reference evidence="1" key="1">
    <citation type="submission" date="2021-06" db="EMBL/GenBank/DDBJ databases">
        <authorList>
            <person name="Kallberg Y."/>
            <person name="Tangrot J."/>
            <person name="Rosling A."/>
        </authorList>
    </citation>
    <scope>NUCLEOTIDE SEQUENCE</scope>
    <source>
        <strain evidence="1">IN212</strain>
    </source>
</reference>
<sequence>AKNNQLDSKKAIETIFVQDINDYIITLNIIGTNDKAMATIIVNKIENSDRYNWTATTFCLVS</sequence>
<protein>
    <submittedName>
        <fullName evidence="1">896_t:CDS:1</fullName>
    </submittedName>
</protein>
<accession>A0A9N9H5P1</accession>
<comment type="caution">
    <text evidence="1">The sequence shown here is derived from an EMBL/GenBank/DDBJ whole genome shotgun (WGS) entry which is preliminary data.</text>
</comment>
<feature type="non-terminal residue" evidence="1">
    <location>
        <position position="1"/>
    </location>
</feature>
<dbReference type="OrthoDB" id="2367247at2759"/>